<dbReference type="InterPro" id="IPR029056">
    <property type="entry name" value="Ribokinase-like"/>
</dbReference>
<dbReference type="GO" id="GO:0008972">
    <property type="term" value="F:phosphomethylpyrimidine kinase activity"/>
    <property type="evidence" value="ECO:0007669"/>
    <property type="project" value="InterPro"/>
</dbReference>
<evidence type="ECO:0000256" key="9">
    <source>
        <dbReference type="ARBA" id="ARBA00022842"/>
    </source>
</evidence>
<evidence type="ECO:0000256" key="6">
    <source>
        <dbReference type="ARBA" id="ARBA00022741"/>
    </source>
</evidence>
<keyword evidence="9" id="KW-0460">Magnesium</keyword>
<dbReference type="GO" id="GO:0009228">
    <property type="term" value="P:thiamine biosynthetic process"/>
    <property type="evidence" value="ECO:0007669"/>
    <property type="project" value="InterPro"/>
</dbReference>
<comment type="function">
    <text evidence="1">Catalyzes the phosphorylation of hydroxymethylpyrimidine phosphate (HMP-P) to HMP-PP, and of HMP to HMP-P.</text>
</comment>
<dbReference type="InterPro" id="IPR013749">
    <property type="entry name" value="PM/HMP-P_kinase-1"/>
</dbReference>
<evidence type="ECO:0000256" key="8">
    <source>
        <dbReference type="ARBA" id="ARBA00022840"/>
    </source>
</evidence>
<comment type="catalytic activity">
    <reaction evidence="14">
        <text>pyridoxal + ATP = pyridoxal 5'-phosphate + ADP + H(+)</text>
        <dbReference type="Rhea" id="RHEA:10224"/>
        <dbReference type="ChEBI" id="CHEBI:15378"/>
        <dbReference type="ChEBI" id="CHEBI:17310"/>
        <dbReference type="ChEBI" id="CHEBI:30616"/>
        <dbReference type="ChEBI" id="CHEBI:456216"/>
        <dbReference type="ChEBI" id="CHEBI:597326"/>
        <dbReference type="EC" id="2.7.1.35"/>
    </reaction>
</comment>
<evidence type="ECO:0000256" key="14">
    <source>
        <dbReference type="ARBA" id="ARBA00049293"/>
    </source>
</evidence>
<dbReference type="AlphaFoldDB" id="A0A3P3VXV9"/>
<evidence type="ECO:0000259" key="15">
    <source>
        <dbReference type="Pfam" id="PF08543"/>
    </source>
</evidence>
<dbReference type="GO" id="GO:0009229">
    <property type="term" value="P:thiamine diphosphate biosynthetic process"/>
    <property type="evidence" value="ECO:0007669"/>
    <property type="project" value="UniProtKB-UniPathway"/>
</dbReference>
<accession>A0A3P3VXV9</accession>
<evidence type="ECO:0000313" key="16">
    <source>
        <dbReference type="EMBL" id="RRJ86309.1"/>
    </source>
</evidence>
<dbReference type="SUPFAM" id="SSF53613">
    <property type="entry name" value="Ribokinase-like"/>
    <property type="match status" value="1"/>
</dbReference>
<dbReference type="GO" id="GO:0005829">
    <property type="term" value="C:cytosol"/>
    <property type="evidence" value="ECO:0007669"/>
    <property type="project" value="TreeGrafter"/>
</dbReference>
<keyword evidence="7 16" id="KW-0418">Kinase</keyword>
<keyword evidence="6" id="KW-0547">Nucleotide-binding</keyword>
<name>A0A3P3VXV9_9MICO</name>
<evidence type="ECO:0000256" key="13">
    <source>
        <dbReference type="ARBA" id="ARBA00042531"/>
    </source>
</evidence>
<dbReference type="InterPro" id="IPR004399">
    <property type="entry name" value="HMP/HMP-P_kinase_dom"/>
</dbReference>
<evidence type="ECO:0000256" key="10">
    <source>
        <dbReference type="ARBA" id="ARBA00042307"/>
    </source>
</evidence>
<dbReference type="UniPathway" id="UPA00060">
    <property type="reaction ID" value="UER00138"/>
</dbReference>
<evidence type="ECO:0000256" key="4">
    <source>
        <dbReference type="ARBA" id="ARBA00022679"/>
    </source>
</evidence>
<comment type="similarity">
    <text evidence="2">Belongs to the ThiD family.</text>
</comment>
<evidence type="ECO:0000313" key="17">
    <source>
        <dbReference type="Proteomes" id="UP000274391"/>
    </source>
</evidence>
<protein>
    <recommendedName>
        <fullName evidence="3">pyridoxal kinase</fullName>
        <ecNumber evidence="3">2.7.1.35</ecNumber>
    </recommendedName>
    <alternativeName>
        <fullName evidence="11">PN/PL/PM kinase</fullName>
    </alternativeName>
    <alternativeName>
        <fullName evidence="12">Pyridoxal kinase</fullName>
    </alternativeName>
    <alternativeName>
        <fullName evidence="10">Pyridoxamine kinase</fullName>
    </alternativeName>
    <alternativeName>
        <fullName evidence="13">Vitamin B6 kinase</fullName>
    </alternativeName>
</protein>
<evidence type="ECO:0000256" key="5">
    <source>
        <dbReference type="ARBA" id="ARBA00022723"/>
    </source>
</evidence>
<sequence length="265" mass="27826">MIPNVLTIAGSEASGGAGAQVDLRTFHQLGTFGSAALTLIVSFDPEDGWKHRVHPIPPEVTAAQVEAAFGVHEQLDTVKIGMLGSVPMIETVARILDERQFRNVIVDPVLICKGQEASEALDVDNALRELILPRATVVTPNLFETEVLSGHKGITTVDELIEAARAIADQGVPHVYAKLGIDQPGTEATDVFVSNGEATILSAPKFGQDKVSGAGCTLAAALTAELAKGYSPLDAARAAKQFTTAAVAKRRHGGAPFSCAWQGEP</sequence>
<dbReference type="Proteomes" id="UP000274391">
    <property type="component" value="Unassembled WGS sequence"/>
</dbReference>
<evidence type="ECO:0000256" key="11">
    <source>
        <dbReference type="ARBA" id="ARBA00042348"/>
    </source>
</evidence>
<dbReference type="OrthoDB" id="34166at2"/>
<dbReference type="EC" id="2.7.1.35" evidence="3"/>
<keyword evidence="4" id="KW-0808">Transferase</keyword>
<proteinExistence type="inferred from homology"/>
<keyword evidence="8" id="KW-0067">ATP-binding</keyword>
<keyword evidence="17" id="KW-1185">Reference proteome</keyword>
<dbReference type="GO" id="GO:0005524">
    <property type="term" value="F:ATP binding"/>
    <property type="evidence" value="ECO:0007669"/>
    <property type="project" value="UniProtKB-KW"/>
</dbReference>
<dbReference type="Gene3D" id="3.40.1190.20">
    <property type="match status" value="1"/>
</dbReference>
<dbReference type="PANTHER" id="PTHR20858:SF19">
    <property type="entry name" value="PYRIDOXINE KINASE"/>
    <property type="match status" value="1"/>
</dbReference>
<gene>
    <name evidence="16" type="ORF">EG850_09455</name>
</gene>
<organism evidence="16 17">
    <name type="scientific">Gulosibacter macacae</name>
    <dbReference type="NCBI Taxonomy" id="2488791"/>
    <lineage>
        <taxon>Bacteria</taxon>
        <taxon>Bacillati</taxon>
        <taxon>Actinomycetota</taxon>
        <taxon>Actinomycetes</taxon>
        <taxon>Micrococcales</taxon>
        <taxon>Microbacteriaceae</taxon>
        <taxon>Gulosibacter</taxon>
    </lineage>
</organism>
<keyword evidence="5" id="KW-0479">Metal-binding</keyword>
<evidence type="ECO:0000256" key="7">
    <source>
        <dbReference type="ARBA" id="ARBA00022777"/>
    </source>
</evidence>
<evidence type="ECO:0000256" key="12">
    <source>
        <dbReference type="ARBA" id="ARBA00042396"/>
    </source>
</evidence>
<dbReference type="PANTHER" id="PTHR20858">
    <property type="entry name" value="PHOSPHOMETHYLPYRIMIDINE KINASE"/>
    <property type="match status" value="1"/>
</dbReference>
<dbReference type="GO" id="GO:0008478">
    <property type="term" value="F:pyridoxal kinase activity"/>
    <property type="evidence" value="ECO:0007669"/>
    <property type="project" value="UniProtKB-EC"/>
</dbReference>
<dbReference type="CDD" id="cd01169">
    <property type="entry name" value="HMPP_kinase"/>
    <property type="match status" value="1"/>
</dbReference>
<dbReference type="GO" id="GO:0008902">
    <property type="term" value="F:hydroxymethylpyrimidine kinase activity"/>
    <property type="evidence" value="ECO:0007669"/>
    <property type="project" value="TreeGrafter"/>
</dbReference>
<dbReference type="GO" id="GO:0046872">
    <property type="term" value="F:metal ion binding"/>
    <property type="evidence" value="ECO:0007669"/>
    <property type="project" value="UniProtKB-KW"/>
</dbReference>
<reference evidence="16 17" key="1">
    <citation type="submission" date="2018-11" db="EMBL/GenBank/DDBJ databases">
        <title>YIM 102482-1 draft genome.</title>
        <authorList>
            <person name="Li G."/>
            <person name="Jiang Y."/>
        </authorList>
    </citation>
    <scope>NUCLEOTIDE SEQUENCE [LARGE SCALE GENOMIC DNA]</scope>
    <source>
        <strain evidence="16 17">YIM 102482-1</strain>
    </source>
</reference>
<evidence type="ECO:0000256" key="2">
    <source>
        <dbReference type="ARBA" id="ARBA00009879"/>
    </source>
</evidence>
<evidence type="ECO:0000256" key="3">
    <source>
        <dbReference type="ARBA" id="ARBA00012104"/>
    </source>
</evidence>
<evidence type="ECO:0000256" key="1">
    <source>
        <dbReference type="ARBA" id="ARBA00003848"/>
    </source>
</evidence>
<dbReference type="EMBL" id="RQVS01000010">
    <property type="protein sequence ID" value="RRJ86309.1"/>
    <property type="molecule type" value="Genomic_DNA"/>
</dbReference>
<dbReference type="RefSeq" id="WP_124972845.1">
    <property type="nucleotide sequence ID" value="NZ_RQVS01000010.1"/>
</dbReference>
<comment type="caution">
    <text evidence="16">The sequence shown here is derived from an EMBL/GenBank/DDBJ whole genome shotgun (WGS) entry which is preliminary data.</text>
</comment>
<feature type="domain" description="Pyridoxamine kinase/Phosphomethylpyrimidine kinase" evidence="15">
    <location>
        <begin position="13"/>
        <end position="250"/>
    </location>
</feature>
<dbReference type="Pfam" id="PF08543">
    <property type="entry name" value="Phos_pyr_kin"/>
    <property type="match status" value="1"/>
</dbReference>